<evidence type="ECO:0000259" key="10">
    <source>
        <dbReference type="Pfam" id="PF03553"/>
    </source>
</evidence>
<evidence type="ECO:0000256" key="4">
    <source>
        <dbReference type="ARBA" id="ARBA00022475"/>
    </source>
</evidence>
<dbReference type="AlphaFoldDB" id="A0A267MJH5"/>
<evidence type="ECO:0000256" key="2">
    <source>
        <dbReference type="ARBA" id="ARBA00022448"/>
    </source>
</evidence>
<feature type="transmembrane region" description="Helical" evidence="9">
    <location>
        <begin position="312"/>
        <end position="330"/>
    </location>
</feature>
<feature type="transmembrane region" description="Helical" evidence="9">
    <location>
        <begin position="431"/>
        <end position="453"/>
    </location>
</feature>
<dbReference type="GO" id="GO:0005886">
    <property type="term" value="C:plasma membrane"/>
    <property type="evidence" value="ECO:0007669"/>
    <property type="project" value="UniProtKB-SubCell"/>
</dbReference>
<keyword evidence="5 9" id="KW-0812">Transmembrane</keyword>
<protein>
    <submittedName>
        <fullName evidence="11">Na+/H+ antiporter NhaC</fullName>
    </submittedName>
</protein>
<evidence type="ECO:0000256" key="6">
    <source>
        <dbReference type="ARBA" id="ARBA00022989"/>
    </source>
</evidence>
<keyword evidence="6 9" id="KW-1133">Transmembrane helix</keyword>
<proteinExistence type="inferred from homology"/>
<comment type="similarity">
    <text evidence="8">Belongs to the NhaC Na(+)/H(+) (TC 2.A.35) antiporter family.</text>
</comment>
<dbReference type="RefSeq" id="WP_095133128.1">
    <property type="nucleotide sequence ID" value="NZ_NIBG01000006.1"/>
</dbReference>
<dbReference type="InterPro" id="IPR052180">
    <property type="entry name" value="NhaC_Na-H+_Antiporter"/>
</dbReference>
<keyword evidence="4" id="KW-1003">Cell membrane</keyword>
<comment type="caution">
    <text evidence="11">The sequence shown here is derived from an EMBL/GenBank/DDBJ whole genome shotgun (WGS) entry which is preliminary data.</text>
</comment>
<dbReference type="GO" id="GO:0015297">
    <property type="term" value="F:antiporter activity"/>
    <property type="evidence" value="ECO:0007669"/>
    <property type="project" value="UniProtKB-KW"/>
</dbReference>
<keyword evidence="3" id="KW-0050">Antiport</keyword>
<evidence type="ECO:0000256" key="1">
    <source>
        <dbReference type="ARBA" id="ARBA00004651"/>
    </source>
</evidence>
<feature type="transmembrane region" description="Helical" evidence="9">
    <location>
        <begin position="235"/>
        <end position="253"/>
    </location>
</feature>
<feature type="transmembrane region" description="Helical" evidence="9">
    <location>
        <begin position="12"/>
        <end position="31"/>
    </location>
</feature>
<evidence type="ECO:0000313" key="11">
    <source>
        <dbReference type="EMBL" id="PAB59686.1"/>
    </source>
</evidence>
<keyword evidence="7 9" id="KW-0472">Membrane</keyword>
<gene>
    <name evidence="11" type="primary">nhaC</name>
    <name evidence="11" type="ORF">CCE28_08965</name>
</gene>
<dbReference type="InterPro" id="IPR004770">
    <property type="entry name" value="Na/H_antiport_NhaC"/>
</dbReference>
<reference evidence="11 12" key="1">
    <citation type="submission" date="2017-06" db="EMBL/GenBank/DDBJ databases">
        <title>Draft genome sequence of anaerobic fermentative bacterium Anaeromicrobium sediminis DY2726D isolated from West Pacific Ocean sediments.</title>
        <authorList>
            <person name="Zeng X."/>
        </authorList>
    </citation>
    <scope>NUCLEOTIDE SEQUENCE [LARGE SCALE GENOMIC DNA]</scope>
    <source>
        <strain evidence="11 12">DY2726D</strain>
    </source>
</reference>
<accession>A0A267MJH5</accession>
<organism evidence="11 12">
    <name type="scientific">Anaeromicrobium sediminis</name>
    <dbReference type="NCBI Taxonomy" id="1478221"/>
    <lineage>
        <taxon>Bacteria</taxon>
        <taxon>Bacillati</taxon>
        <taxon>Bacillota</taxon>
        <taxon>Clostridia</taxon>
        <taxon>Peptostreptococcales</taxon>
        <taxon>Thermotaleaceae</taxon>
        <taxon>Anaeromicrobium</taxon>
    </lineage>
</organism>
<feature type="transmembrane region" description="Helical" evidence="9">
    <location>
        <begin position="37"/>
        <end position="55"/>
    </location>
</feature>
<feature type="transmembrane region" description="Helical" evidence="9">
    <location>
        <begin position="104"/>
        <end position="125"/>
    </location>
</feature>
<evidence type="ECO:0000256" key="7">
    <source>
        <dbReference type="ARBA" id="ARBA00023136"/>
    </source>
</evidence>
<keyword evidence="2" id="KW-0813">Transport</keyword>
<dbReference type="NCBIfam" id="TIGR00931">
    <property type="entry name" value="antiport_nhaC"/>
    <property type="match status" value="1"/>
</dbReference>
<feature type="transmembrane region" description="Helical" evidence="9">
    <location>
        <begin position="351"/>
        <end position="374"/>
    </location>
</feature>
<dbReference type="EMBL" id="NIBG01000006">
    <property type="protein sequence ID" value="PAB59686.1"/>
    <property type="molecule type" value="Genomic_DNA"/>
</dbReference>
<evidence type="ECO:0000256" key="9">
    <source>
        <dbReference type="SAM" id="Phobius"/>
    </source>
</evidence>
<dbReference type="Pfam" id="PF03553">
    <property type="entry name" value="Na_H_antiporter"/>
    <property type="match status" value="1"/>
</dbReference>
<dbReference type="OrthoDB" id="9762978at2"/>
<dbReference type="Proteomes" id="UP000216024">
    <property type="component" value="Unassembled WGS sequence"/>
</dbReference>
<keyword evidence="12" id="KW-1185">Reference proteome</keyword>
<feature type="transmembrane region" description="Helical" evidence="9">
    <location>
        <begin position="75"/>
        <end position="98"/>
    </location>
</feature>
<feature type="transmembrane region" description="Helical" evidence="9">
    <location>
        <begin position="137"/>
        <end position="163"/>
    </location>
</feature>
<sequence length="465" mass="49056">MDSKIKKVSFHKSLFVFSFLIVSLLATIKVFDGGPHIPILVSAIVAAIVAVLDGFKWSDIESGIIDTIKASMQAILILMIIGSLIGTWILGGIVPAMIFYGLKILSPGIFLIATCLICSIISVATGSSWSTMGTVGIALLGIGTGLGIPTGMIAGAIISGAYFGDKMSPLSDTTNLAPAMAGADLFDHIKHMIFTTGPSYIITLVFYGVLGMKFAGKSIDAVSINTILSALNDEFFISPILLLAPLLIIFMVAKKVPALPGLIGGSVLGALFGTVFQGASISKVIASAHYGYSTDTGIEVVNKLLNRGGIHSMMWTVSLILIALSFAGVVERTGMVKAIVDRILKLAKNDGSLITATICTCIFTNFATGVQYVALVLPGRMFKDVYRERGLAPKNLSRALEDSGTLVAPLVPWSTDAAFIMGALSISPYVYIPYAILNLVNPIVSIIIGNLGWTIEKIDNKGQTA</sequence>
<feature type="domain" description="Na+/H+ antiporter NhaC-like C-terminal" evidence="10">
    <location>
        <begin position="160"/>
        <end position="453"/>
    </location>
</feature>
<evidence type="ECO:0000256" key="3">
    <source>
        <dbReference type="ARBA" id="ARBA00022449"/>
    </source>
</evidence>
<dbReference type="PANTHER" id="PTHR33451">
    <property type="entry name" value="MALATE-2H(+)/NA(+)-LACTATE ANTIPORTER"/>
    <property type="match status" value="1"/>
</dbReference>
<dbReference type="PANTHER" id="PTHR33451:SF3">
    <property type="entry name" value="MALATE-2H(+)_NA(+)-LACTATE ANTIPORTER"/>
    <property type="match status" value="1"/>
</dbReference>
<evidence type="ECO:0000313" key="12">
    <source>
        <dbReference type="Proteomes" id="UP000216024"/>
    </source>
</evidence>
<dbReference type="InterPro" id="IPR018461">
    <property type="entry name" value="Na/H_Antiport_NhaC-like_C"/>
</dbReference>
<evidence type="ECO:0000256" key="5">
    <source>
        <dbReference type="ARBA" id="ARBA00022692"/>
    </source>
</evidence>
<name>A0A267MJH5_9FIRM</name>
<comment type="subcellular location">
    <subcellularLocation>
        <location evidence="1">Cell membrane</location>
        <topology evidence="1">Multi-pass membrane protein</topology>
    </subcellularLocation>
</comment>
<evidence type="ECO:0000256" key="8">
    <source>
        <dbReference type="ARBA" id="ARBA00038435"/>
    </source>
</evidence>